<feature type="region of interest" description="Disordered" evidence="1">
    <location>
        <begin position="1"/>
        <end position="56"/>
    </location>
</feature>
<dbReference type="Proteomes" id="UP001597079">
    <property type="component" value="Unassembled WGS sequence"/>
</dbReference>
<evidence type="ECO:0000313" key="2">
    <source>
        <dbReference type="EMBL" id="MFD1675328.1"/>
    </source>
</evidence>
<dbReference type="RefSeq" id="WP_377943202.1">
    <property type="nucleotide sequence ID" value="NZ_JBHUCX010000028.1"/>
</dbReference>
<dbReference type="EMBL" id="JBHUCX010000028">
    <property type="protein sequence ID" value="MFD1675328.1"/>
    <property type="molecule type" value="Genomic_DNA"/>
</dbReference>
<comment type="caution">
    <text evidence="2">The sequence shown here is derived from an EMBL/GenBank/DDBJ whole genome shotgun (WGS) entry which is preliminary data.</text>
</comment>
<organism evidence="2 3">
    <name type="scientific">Alicyclobacillus fodiniaquatilis</name>
    <dbReference type="NCBI Taxonomy" id="1661150"/>
    <lineage>
        <taxon>Bacteria</taxon>
        <taxon>Bacillati</taxon>
        <taxon>Bacillota</taxon>
        <taxon>Bacilli</taxon>
        <taxon>Bacillales</taxon>
        <taxon>Alicyclobacillaceae</taxon>
        <taxon>Alicyclobacillus</taxon>
    </lineage>
</organism>
<evidence type="ECO:0000256" key="1">
    <source>
        <dbReference type="SAM" id="MobiDB-lite"/>
    </source>
</evidence>
<sequence>MTEKKNHSRNQGLDMTIPLGELSDEVQKDKRYDDNQSKDTEDGLKFMMKNTKEHKH</sequence>
<protein>
    <recommendedName>
        <fullName evidence="4">YfhD-like protein</fullName>
    </recommendedName>
</protein>
<evidence type="ECO:0000313" key="3">
    <source>
        <dbReference type="Proteomes" id="UP001597079"/>
    </source>
</evidence>
<accession>A0ABW4JH63</accession>
<feature type="compositionally biased region" description="Basic and acidic residues" evidence="1">
    <location>
        <begin position="25"/>
        <end position="44"/>
    </location>
</feature>
<proteinExistence type="predicted"/>
<gene>
    <name evidence="2" type="ORF">ACFSB2_11540</name>
</gene>
<reference evidence="3" key="1">
    <citation type="journal article" date="2019" name="Int. J. Syst. Evol. Microbiol.">
        <title>The Global Catalogue of Microorganisms (GCM) 10K type strain sequencing project: providing services to taxonomists for standard genome sequencing and annotation.</title>
        <authorList>
            <consortium name="The Broad Institute Genomics Platform"/>
            <consortium name="The Broad Institute Genome Sequencing Center for Infectious Disease"/>
            <person name="Wu L."/>
            <person name="Ma J."/>
        </authorList>
    </citation>
    <scope>NUCLEOTIDE SEQUENCE [LARGE SCALE GENOMIC DNA]</scope>
    <source>
        <strain evidence="3">CGMCC 1.12286</strain>
    </source>
</reference>
<evidence type="ECO:0008006" key="4">
    <source>
        <dbReference type="Google" id="ProtNLM"/>
    </source>
</evidence>
<name>A0ABW4JH63_9BACL</name>
<keyword evidence="3" id="KW-1185">Reference proteome</keyword>